<dbReference type="Pfam" id="PF04237">
    <property type="entry name" value="YjbR"/>
    <property type="match status" value="1"/>
</dbReference>
<reference evidence="1 2" key="1">
    <citation type="submission" date="2019-12" db="EMBL/GenBank/DDBJ databases">
        <title>Rhizobium genotypes associated with high levels of biological nitrogen fixation by grain legumes in a temperate-maritime cropping system.</title>
        <authorList>
            <person name="Maluk M."/>
            <person name="Francesc Ferrando Molina F."/>
            <person name="Lopez Del Egido L."/>
            <person name="Lafos M."/>
            <person name="Langarica-Fuentes A."/>
            <person name="Gebre Yohannes G."/>
            <person name="Young M.W."/>
            <person name="Martin P."/>
            <person name="Gantlett R."/>
            <person name="Kenicer G."/>
            <person name="Hawes C."/>
            <person name="Begg G.S."/>
            <person name="Quilliam R.S."/>
            <person name="Squire G.R."/>
            <person name="Poole P.S."/>
            <person name="Young P.W."/>
            <person name="Iannetta P.M."/>
            <person name="James E.K."/>
        </authorList>
    </citation>
    <scope>NUCLEOTIDE SEQUENCE [LARGE SCALE GENOMIC DNA]</scope>
    <source>
        <strain evidence="1 2">JHI1118</strain>
    </source>
</reference>
<sequence>MTDEELVTIALGLPEATEGSHFGTRDFRVRGKIFMTLPGLDFCVVKLTPDQQQMALATMPGHVAAVPGGWGLKGSTRLFHYAAAPDEIETLVRRAWRNAAPKSMALPED</sequence>
<dbReference type="GO" id="GO:0003677">
    <property type="term" value="F:DNA binding"/>
    <property type="evidence" value="ECO:0007669"/>
    <property type="project" value="UniProtKB-KW"/>
</dbReference>
<dbReference type="RefSeq" id="WP_163991618.1">
    <property type="nucleotide sequence ID" value="NZ_WUEY01000017.1"/>
</dbReference>
<dbReference type="InterPro" id="IPR038056">
    <property type="entry name" value="YjbR-like_sf"/>
</dbReference>
<keyword evidence="1" id="KW-0238">DNA-binding</keyword>
<accession>A0A6L9UCC0</accession>
<dbReference type="AlphaFoldDB" id="A0A6L9UCC0"/>
<comment type="caution">
    <text evidence="1">The sequence shown here is derived from an EMBL/GenBank/DDBJ whole genome shotgun (WGS) entry which is preliminary data.</text>
</comment>
<dbReference type="SUPFAM" id="SSF142906">
    <property type="entry name" value="YjbR-like"/>
    <property type="match status" value="1"/>
</dbReference>
<gene>
    <name evidence="1" type="ORF">GR212_27250</name>
</gene>
<evidence type="ECO:0000313" key="1">
    <source>
        <dbReference type="EMBL" id="NEI73254.1"/>
    </source>
</evidence>
<protein>
    <submittedName>
        <fullName evidence="1">MmcQ/YjbR family DNA-binding protein</fullName>
    </submittedName>
</protein>
<dbReference type="Proteomes" id="UP000483035">
    <property type="component" value="Unassembled WGS sequence"/>
</dbReference>
<organism evidence="1 2">
    <name type="scientific">Rhizobium lusitanum</name>
    <dbReference type="NCBI Taxonomy" id="293958"/>
    <lineage>
        <taxon>Bacteria</taxon>
        <taxon>Pseudomonadati</taxon>
        <taxon>Pseudomonadota</taxon>
        <taxon>Alphaproteobacteria</taxon>
        <taxon>Hyphomicrobiales</taxon>
        <taxon>Rhizobiaceae</taxon>
        <taxon>Rhizobium/Agrobacterium group</taxon>
        <taxon>Rhizobium</taxon>
    </lineage>
</organism>
<name>A0A6L9UCC0_9HYPH</name>
<dbReference type="InterPro" id="IPR058532">
    <property type="entry name" value="YjbR/MT2646/Rv2570-like"/>
</dbReference>
<dbReference type="EMBL" id="WUEY01000017">
    <property type="protein sequence ID" value="NEI73254.1"/>
    <property type="molecule type" value="Genomic_DNA"/>
</dbReference>
<evidence type="ECO:0000313" key="2">
    <source>
        <dbReference type="Proteomes" id="UP000483035"/>
    </source>
</evidence>
<proteinExistence type="predicted"/>